<evidence type="ECO:0000259" key="5">
    <source>
        <dbReference type="PROSITE" id="PS50110"/>
    </source>
</evidence>
<dbReference type="PRINTS" id="PR00038">
    <property type="entry name" value="HTHLUXR"/>
</dbReference>
<organism evidence="6 7">
    <name type="scientific">Brevibacterium luteolum</name>
    <dbReference type="NCBI Taxonomy" id="199591"/>
    <lineage>
        <taxon>Bacteria</taxon>
        <taxon>Bacillati</taxon>
        <taxon>Actinomycetota</taxon>
        <taxon>Actinomycetes</taxon>
        <taxon>Micrococcales</taxon>
        <taxon>Brevibacteriaceae</taxon>
        <taxon>Brevibacterium</taxon>
    </lineage>
</organism>
<dbReference type="Proteomes" id="UP000235703">
    <property type="component" value="Unassembled WGS sequence"/>
</dbReference>
<dbReference type="SUPFAM" id="SSF52172">
    <property type="entry name" value="CheY-like"/>
    <property type="match status" value="1"/>
</dbReference>
<dbReference type="InterPro" id="IPR036388">
    <property type="entry name" value="WH-like_DNA-bd_sf"/>
</dbReference>
<dbReference type="PROSITE" id="PS50110">
    <property type="entry name" value="RESPONSE_REGULATORY"/>
    <property type="match status" value="1"/>
</dbReference>
<dbReference type="CDD" id="cd17535">
    <property type="entry name" value="REC_NarL-like"/>
    <property type="match status" value="1"/>
</dbReference>
<dbReference type="SMART" id="SM00448">
    <property type="entry name" value="REC"/>
    <property type="match status" value="1"/>
</dbReference>
<keyword evidence="7" id="KW-1185">Reference proteome</keyword>
<gene>
    <name evidence="6" type="ORF">CJ198_06445</name>
</gene>
<dbReference type="PANTHER" id="PTHR43214:SF43">
    <property type="entry name" value="TWO-COMPONENT RESPONSE REGULATOR"/>
    <property type="match status" value="1"/>
</dbReference>
<dbReference type="Gene3D" id="3.40.50.2300">
    <property type="match status" value="1"/>
</dbReference>
<proteinExistence type="predicted"/>
<dbReference type="PROSITE" id="PS00622">
    <property type="entry name" value="HTH_LUXR_1"/>
    <property type="match status" value="1"/>
</dbReference>
<evidence type="ECO:0000256" key="2">
    <source>
        <dbReference type="ARBA" id="ARBA00023125"/>
    </source>
</evidence>
<dbReference type="InterPro" id="IPR039420">
    <property type="entry name" value="WalR-like"/>
</dbReference>
<dbReference type="SMART" id="SM00421">
    <property type="entry name" value="HTH_LUXR"/>
    <property type="match status" value="1"/>
</dbReference>
<dbReference type="AlphaFoldDB" id="A0A2N6PH49"/>
<dbReference type="InterPro" id="IPR000792">
    <property type="entry name" value="Tscrpt_reg_LuxR_C"/>
</dbReference>
<dbReference type="OrthoDB" id="4801171at2"/>
<dbReference type="InterPro" id="IPR001789">
    <property type="entry name" value="Sig_transdc_resp-reg_receiver"/>
</dbReference>
<dbReference type="GO" id="GO:0000160">
    <property type="term" value="P:phosphorelay signal transduction system"/>
    <property type="evidence" value="ECO:0007669"/>
    <property type="project" value="InterPro"/>
</dbReference>
<dbReference type="PANTHER" id="PTHR43214">
    <property type="entry name" value="TWO-COMPONENT RESPONSE REGULATOR"/>
    <property type="match status" value="1"/>
</dbReference>
<feature type="modified residue" description="4-aspartylphosphate" evidence="3">
    <location>
        <position position="71"/>
    </location>
</feature>
<evidence type="ECO:0000256" key="1">
    <source>
        <dbReference type="ARBA" id="ARBA00022553"/>
    </source>
</evidence>
<dbReference type="CDD" id="cd06170">
    <property type="entry name" value="LuxR_C_like"/>
    <property type="match status" value="1"/>
</dbReference>
<dbReference type="SUPFAM" id="SSF46894">
    <property type="entry name" value="C-terminal effector domain of the bipartite response regulators"/>
    <property type="match status" value="1"/>
</dbReference>
<dbReference type="InterPro" id="IPR011006">
    <property type="entry name" value="CheY-like_superfamily"/>
</dbReference>
<evidence type="ECO:0000313" key="6">
    <source>
        <dbReference type="EMBL" id="PMB98020.1"/>
    </source>
</evidence>
<keyword evidence="2 6" id="KW-0238">DNA-binding</keyword>
<dbReference type="EMBL" id="PNFZ01000003">
    <property type="protein sequence ID" value="PMB98020.1"/>
    <property type="molecule type" value="Genomic_DNA"/>
</dbReference>
<dbReference type="Pfam" id="PF00196">
    <property type="entry name" value="GerE"/>
    <property type="match status" value="1"/>
</dbReference>
<dbReference type="InterPro" id="IPR016032">
    <property type="entry name" value="Sig_transdc_resp-reg_C-effctor"/>
</dbReference>
<feature type="domain" description="HTH luxR-type" evidence="4">
    <location>
        <begin position="162"/>
        <end position="227"/>
    </location>
</feature>
<evidence type="ECO:0000259" key="4">
    <source>
        <dbReference type="PROSITE" id="PS50043"/>
    </source>
</evidence>
<dbReference type="PROSITE" id="PS50043">
    <property type="entry name" value="HTH_LUXR_2"/>
    <property type="match status" value="1"/>
</dbReference>
<feature type="domain" description="Response regulatory" evidence="5">
    <location>
        <begin position="20"/>
        <end position="137"/>
    </location>
</feature>
<dbReference type="Pfam" id="PF00072">
    <property type="entry name" value="Response_reg"/>
    <property type="match status" value="1"/>
</dbReference>
<protein>
    <submittedName>
        <fullName evidence="6">DNA-binding response regulator</fullName>
    </submittedName>
</protein>
<dbReference type="GO" id="GO:0006355">
    <property type="term" value="P:regulation of DNA-templated transcription"/>
    <property type="evidence" value="ECO:0007669"/>
    <property type="project" value="InterPro"/>
</dbReference>
<name>A0A2N6PH49_9MICO</name>
<dbReference type="Gene3D" id="1.10.10.10">
    <property type="entry name" value="Winged helix-like DNA-binding domain superfamily/Winged helix DNA-binding domain"/>
    <property type="match status" value="1"/>
</dbReference>
<dbReference type="InterPro" id="IPR058245">
    <property type="entry name" value="NreC/VraR/RcsB-like_REC"/>
</dbReference>
<accession>A0A2N6PH49</accession>
<evidence type="ECO:0000256" key="3">
    <source>
        <dbReference type="PROSITE-ProRule" id="PRU00169"/>
    </source>
</evidence>
<comment type="caution">
    <text evidence="6">The sequence shown here is derived from an EMBL/GenBank/DDBJ whole genome shotgun (WGS) entry which is preliminary data.</text>
</comment>
<keyword evidence="1 3" id="KW-0597">Phosphoprotein</keyword>
<dbReference type="GO" id="GO:0003677">
    <property type="term" value="F:DNA binding"/>
    <property type="evidence" value="ECO:0007669"/>
    <property type="project" value="UniProtKB-KW"/>
</dbReference>
<reference evidence="6 7" key="1">
    <citation type="submission" date="2017-09" db="EMBL/GenBank/DDBJ databases">
        <title>Bacterial strain isolated from the female urinary microbiota.</title>
        <authorList>
            <person name="Thomas-White K."/>
            <person name="Kumar N."/>
            <person name="Forster S."/>
            <person name="Putonti C."/>
            <person name="Lawley T."/>
            <person name="Wolfe A.J."/>
        </authorList>
    </citation>
    <scope>NUCLEOTIDE SEQUENCE [LARGE SCALE GENOMIC DNA]</scope>
    <source>
        <strain evidence="6 7">UMB0680</strain>
    </source>
</reference>
<sequence length="232" mass="24802">MCIMEADKPKTVQGTVHMTRVAIIDDDAWAVRGIASALEDATGFDVVAEEYNGSNGVKAVLEHHPDVVLMDVNMPGGTNGIAATAQIRQMCPTARVIVLTTLSPGPGLARALEAGAIGVVTKSDPPDVLVAAIRQVMDDDEPGALKNLAETIFISGDPMPDSPAVPPRLTSAEQSILEYIARGMSYADIAEELTISPATVRTHAQRLREKLNAHSLSQLVYRGLQMRFISVY</sequence>
<evidence type="ECO:0000313" key="7">
    <source>
        <dbReference type="Proteomes" id="UP000235703"/>
    </source>
</evidence>